<dbReference type="Gene3D" id="3.30.2310.20">
    <property type="entry name" value="RelE-like"/>
    <property type="match status" value="1"/>
</dbReference>
<sequence length="86" mass="9758">MIQVDALPSNTISGAVIEKILDSTRTLSNFLLLGRIVPEFKEDSIREVFAYSYRIIYQIQDETVIIAAVVHGKRLLNQFKNTEESS</sequence>
<proteinExistence type="predicted"/>
<keyword evidence="1" id="KW-1277">Toxin-antitoxin system</keyword>
<evidence type="ECO:0000313" key="2">
    <source>
        <dbReference type="EMBL" id="PAX51273.1"/>
    </source>
</evidence>
<name>A0A2A2TC37_9CYAN</name>
<comment type="caution">
    <text evidence="2">The sequence shown here is derived from an EMBL/GenBank/DDBJ whole genome shotgun (WGS) entry which is preliminary data.</text>
</comment>
<dbReference type="EMBL" id="NTFS01000431">
    <property type="protein sequence ID" value="PAX51273.1"/>
    <property type="molecule type" value="Genomic_DNA"/>
</dbReference>
<keyword evidence="3" id="KW-1185">Reference proteome</keyword>
<accession>A0A2A2TC37</accession>
<reference evidence="2 3" key="1">
    <citation type="submission" date="2017-08" db="EMBL/GenBank/DDBJ databases">
        <title>Draft genome sequence of filamentous cyanobacterium Calothrix elsteri CCALA 953.</title>
        <authorList>
            <person name="Gagunashvili A.N."/>
            <person name="Elster J."/>
            <person name="Andresson O.S."/>
        </authorList>
    </citation>
    <scope>NUCLEOTIDE SEQUENCE [LARGE SCALE GENOMIC DNA]</scope>
    <source>
        <strain evidence="2 3">CCALA 953</strain>
    </source>
</reference>
<dbReference type="InterPro" id="IPR007712">
    <property type="entry name" value="RelE/ParE_toxin"/>
</dbReference>
<evidence type="ECO:0000256" key="1">
    <source>
        <dbReference type="ARBA" id="ARBA00022649"/>
    </source>
</evidence>
<dbReference type="Pfam" id="PF05016">
    <property type="entry name" value="ParE_toxin"/>
    <property type="match status" value="1"/>
</dbReference>
<dbReference type="InterPro" id="IPR035093">
    <property type="entry name" value="RelE/ParE_toxin_dom_sf"/>
</dbReference>
<evidence type="ECO:0000313" key="3">
    <source>
        <dbReference type="Proteomes" id="UP000218238"/>
    </source>
</evidence>
<dbReference type="AlphaFoldDB" id="A0A2A2TC37"/>
<protein>
    <submittedName>
        <fullName evidence="2">Type II toxin-antitoxin system mRNA interferase toxin, RelE/StbE family</fullName>
    </submittedName>
</protein>
<organism evidence="2 3">
    <name type="scientific">Brunnivagina elsteri CCALA 953</name>
    <dbReference type="NCBI Taxonomy" id="987040"/>
    <lineage>
        <taxon>Bacteria</taxon>
        <taxon>Bacillati</taxon>
        <taxon>Cyanobacteriota</taxon>
        <taxon>Cyanophyceae</taxon>
        <taxon>Nostocales</taxon>
        <taxon>Calotrichaceae</taxon>
        <taxon>Brunnivagina</taxon>
    </lineage>
</organism>
<gene>
    <name evidence="2" type="ORF">CK510_25670</name>
</gene>
<dbReference type="Proteomes" id="UP000218238">
    <property type="component" value="Unassembled WGS sequence"/>
</dbReference>